<keyword evidence="4 7" id="KW-0812">Transmembrane</keyword>
<name>A0A1G7T357_9SPHI</name>
<sequence length="994" mass="113453">MNNTIKPPSKRQLFYLRLMIIIGLLCMFFFIHSLLRQSVIGYRPLYWLLISTFVYTFFKVIYEWYHYWSISVPPALPITKQYTVDIFTTFCAGEPYEMIVETLTAIQAIHYPHETFLCDEADDPYLKSVCKELGVHHITRTKKINAKAGNINNALAQSSGELCVILDPDHIPVPEFLDPIIAHFDNPEIGYVQIVQAYYNHDIGWIAKGAAQQTYQFYGPMMMCMNSYGTVQAIGANCTFRRTALESIGGHAAGLAEDMHTAMQLHARNWKSVYVPAVLTRGLVPATLSAYYKQQLKWSRGVFELLVTSYVKLFRKFNWRQKLHYGLLPLFYLSGFVFLINFSIPVISLFTDAFPLRMDFSEFLVISVPFITSVVLIRHFVQQWVMEDNERGFHVVGGLLLIGTWWVFILGFVYTIIRKNVPYIATPKDIKDEKNLKNNLPNIVVLAVSIAAIIYGLYNDWNPYTLFMSGIVGLNCMFMIFMLIASSELKFQAYLDKHATLFTVVSKIQHVKIFFWLLRRKIYFGVRKVSLILSILVVGICIYASQESDEDANFNVARGFDANNDNSKKSFAEFISSSDTTGLSQLIRQSRLYNSTSRASSDTSINIIEQDPVTGQKRLSVNPPFFSSVKGVIYSKGNYWYKNIAPLTKKMIVNDFEDIRKAGINTIKIYGPNIYDHSIFEAAAQKGLKINYSFWVPAPSSFINDTTYLHEQFNIILNTINKNKSNPNISAWNLGNSTYQQLSQFYHGPQLYQAQQHYINLLKRLVNEIKHEDPTRPLTIDLLSSPTLNPAMQILKEQIPAIDAFGVIVDNKQSLKYVSLDFKIPYFFSCTDPGALEGVQHSGGIFYANWQDQQSGTAVTFDGLKDVWGRNKRYLYKISKNWNGNTPIYNLPDIKILKPALTTTPGASLRYNALVFSYGHWNIAAYLKTGLKFEWYLVKTDNWGNATGMKKVGSSPDVYVTIPKNDDRYRLYLVATDGDNVTVDYATLNTPFQN</sequence>
<evidence type="ECO:0000313" key="9">
    <source>
        <dbReference type="EMBL" id="SDG29767.1"/>
    </source>
</evidence>
<dbReference type="InterPro" id="IPR050321">
    <property type="entry name" value="Glycosyltr_2/OpgH_subfam"/>
</dbReference>
<protein>
    <submittedName>
        <fullName evidence="9">Glycosyltransferase, catalytic subunit of cellulose synthase and poly-beta-1,6-N-acetylglucosamine synthase</fullName>
    </submittedName>
</protein>
<evidence type="ECO:0000256" key="4">
    <source>
        <dbReference type="ARBA" id="ARBA00022692"/>
    </source>
</evidence>
<dbReference type="PANTHER" id="PTHR43867">
    <property type="entry name" value="CELLULOSE SYNTHASE CATALYTIC SUBUNIT A [UDP-FORMING]"/>
    <property type="match status" value="1"/>
</dbReference>
<reference evidence="10" key="1">
    <citation type="submission" date="2016-10" db="EMBL/GenBank/DDBJ databases">
        <authorList>
            <person name="Varghese N."/>
            <person name="Submissions S."/>
        </authorList>
    </citation>
    <scope>NUCLEOTIDE SEQUENCE [LARGE SCALE GENOMIC DNA]</scope>
    <source>
        <strain evidence="10">Gh-67</strain>
    </source>
</reference>
<dbReference type="PANTHER" id="PTHR43867:SF2">
    <property type="entry name" value="CELLULOSE SYNTHASE CATALYTIC SUBUNIT A [UDP-FORMING]"/>
    <property type="match status" value="1"/>
</dbReference>
<dbReference type="GO" id="GO:0016758">
    <property type="term" value="F:hexosyltransferase activity"/>
    <property type="evidence" value="ECO:0007669"/>
    <property type="project" value="TreeGrafter"/>
</dbReference>
<dbReference type="Gene3D" id="3.20.20.80">
    <property type="entry name" value="Glycosidases"/>
    <property type="match status" value="1"/>
</dbReference>
<keyword evidence="2" id="KW-0328">Glycosyltransferase</keyword>
<dbReference type="Pfam" id="PF13632">
    <property type="entry name" value="Glyco_trans_2_3"/>
    <property type="match status" value="1"/>
</dbReference>
<evidence type="ECO:0000256" key="1">
    <source>
        <dbReference type="ARBA" id="ARBA00004141"/>
    </source>
</evidence>
<dbReference type="InterPro" id="IPR001173">
    <property type="entry name" value="Glyco_trans_2-like"/>
</dbReference>
<dbReference type="STRING" id="551996.SAMN05192573_10314"/>
<evidence type="ECO:0000313" key="10">
    <source>
        <dbReference type="Proteomes" id="UP000199705"/>
    </source>
</evidence>
<feature type="transmembrane region" description="Helical" evidence="7">
    <location>
        <begin position="363"/>
        <end position="381"/>
    </location>
</feature>
<dbReference type="SUPFAM" id="SSF51445">
    <property type="entry name" value="(Trans)glycosidases"/>
    <property type="match status" value="1"/>
</dbReference>
<evidence type="ECO:0000256" key="5">
    <source>
        <dbReference type="ARBA" id="ARBA00022989"/>
    </source>
</evidence>
<dbReference type="InterPro" id="IPR029044">
    <property type="entry name" value="Nucleotide-diphossugar_trans"/>
</dbReference>
<dbReference type="AlphaFoldDB" id="A0A1G7T357"/>
<gene>
    <name evidence="9" type="ORF">SAMN05192573_10314</name>
</gene>
<feature type="domain" description="Glycosyltransferase 2-like" evidence="8">
    <location>
        <begin position="164"/>
        <end position="342"/>
    </location>
</feature>
<dbReference type="InterPro" id="IPR017853">
    <property type="entry name" value="GH"/>
</dbReference>
<evidence type="ECO:0000259" key="8">
    <source>
        <dbReference type="Pfam" id="PF13632"/>
    </source>
</evidence>
<evidence type="ECO:0000256" key="6">
    <source>
        <dbReference type="ARBA" id="ARBA00023136"/>
    </source>
</evidence>
<dbReference type="SUPFAM" id="SSF53448">
    <property type="entry name" value="Nucleotide-diphospho-sugar transferases"/>
    <property type="match status" value="1"/>
</dbReference>
<keyword evidence="10" id="KW-1185">Reference proteome</keyword>
<keyword evidence="3 9" id="KW-0808">Transferase</keyword>
<feature type="transmembrane region" description="Helical" evidence="7">
    <location>
        <begin position="438"/>
        <end position="458"/>
    </location>
</feature>
<proteinExistence type="predicted"/>
<organism evidence="9 10">
    <name type="scientific">Mucilaginibacter gossypii</name>
    <dbReference type="NCBI Taxonomy" id="551996"/>
    <lineage>
        <taxon>Bacteria</taxon>
        <taxon>Pseudomonadati</taxon>
        <taxon>Bacteroidota</taxon>
        <taxon>Sphingobacteriia</taxon>
        <taxon>Sphingobacteriales</taxon>
        <taxon>Sphingobacteriaceae</taxon>
        <taxon>Mucilaginibacter</taxon>
    </lineage>
</organism>
<feature type="transmembrane region" description="Helical" evidence="7">
    <location>
        <begin position="393"/>
        <end position="417"/>
    </location>
</feature>
<keyword evidence="6 7" id="KW-0472">Membrane</keyword>
<dbReference type="EMBL" id="FNCG01000003">
    <property type="protein sequence ID" value="SDG29767.1"/>
    <property type="molecule type" value="Genomic_DNA"/>
</dbReference>
<feature type="transmembrane region" description="Helical" evidence="7">
    <location>
        <begin position="529"/>
        <end position="545"/>
    </location>
</feature>
<feature type="transmembrane region" description="Helical" evidence="7">
    <location>
        <begin position="330"/>
        <end position="351"/>
    </location>
</feature>
<dbReference type="Gene3D" id="3.90.550.10">
    <property type="entry name" value="Spore Coat Polysaccharide Biosynthesis Protein SpsA, Chain A"/>
    <property type="match status" value="1"/>
</dbReference>
<keyword evidence="5 7" id="KW-1133">Transmembrane helix</keyword>
<comment type="subcellular location">
    <subcellularLocation>
        <location evidence="1">Membrane</location>
        <topology evidence="1">Multi-pass membrane protein</topology>
    </subcellularLocation>
</comment>
<accession>A0A1G7T357</accession>
<feature type="transmembrane region" description="Helical" evidence="7">
    <location>
        <begin position="464"/>
        <end position="485"/>
    </location>
</feature>
<dbReference type="GO" id="GO:0005886">
    <property type="term" value="C:plasma membrane"/>
    <property type="evidence" value="ECO:0007669"/>
    <property type="project" value="TreeGrafter"/>
</dbReference>
<feature type="transmembrane region" description="Helical" evidence="7">
    <location>
        <begin position="44"/>
        <end position="62"/>
    </location>
</feature>
<dbReference type="CDD" id="cd06421">
    <property type="entry name" value="CESA_CelA_like"/>
    <property type="match status" value="1"/>
</dbReference>
<dbReference type="Proteomes" id="UP000199705">
    <property type="component" value="Unassembled WGS sequence"/>
</dbReference>
<evidence type="ECO:0000256" key="3">
    <source>
        <dbReference type="ARBA" id="ARBA00022679"/>
    </source>
</evidence>
<evidence type="ECO:0000256" key="7">
    <source>
        <dbReference type="SAM" id="Phobius"/>
    </source>
</evidence>
<feature type="transmembrane region" description="Helical" evidence="7">
    <location>
        <begin position="12"/>
        <end position="32"/>
    </location>
</feature>
<evidence type="ECO:0000256" key="2">
    <source>
        <dbReference type="ARBA" id="ARBA00022676"/>
    </source>
</evidence>